<keyword evidence="7" id="KW-0695">RNA-directed DNA polymerase</keyword>
<dbReference type="GO" id="GO:0008233">
    <property type="term" value="F:peptidase activity"/>
    <property type="evidence" value="ECO:0007669"/>
    <property type="project" value="UniProtKB-KW"/>
</dbReference>
<feature type="compositionally biased region" description="Low complexity" evidence="8">
    <location>
        <begin position="596"/>
        <end position="615"/>
    </location>
</feature>
<dbReference type="InterPro" id="IPR021109">
    <property type="entry name" value="Peptidase_aspartic_dom_sf"/>
</dbReference>
<dbReference type="GO" id="GO:0006508">
    <property type="term" value="P:proteolysis"/>
    <property type="evidence" value="ECO:0007669"/>
    <property type="project" value="UniProtKB-KW"/>
</dbReference>
<keyword evidence="6" id="KW-0378">Hydrolase</keyword>
<dbReference type="InterPro" id="IPR001584">
    <property type="entry name" value="Integrase_cat-core"/>
</dbReference>
<dbReference type="InterPro" id="IPR043502">
    <property type="entry name" value="DNA/RNA_pol_sf"/>
</dbReference>
<dbReference type="STRING" id="70415.A0A5S6QGN9"/>
<reference evidence="11" key="1">
    <citation type="submission" date="2019-12" db="UniProtKB">
        <authorList>
            <consortium name="WormBaseParasite"/>
        </authorList>
    </citation>
    <scope>IDENTIFICATION</scope>
</reference>
<evidence type="ECO:0000256" key="5">
    <source>
        <dbReference type="ARBA" id="ARBA00022759"/>
    </source>
</evidence>
<dbReference type="InterPro" id="IPR012337">
    <property type="entry name" value="RNaseH-like_sf"/>
</dbReference>
<dbReference type="WBParaSite" id="TMUE_2000006012.1">
    <property type="protein sequence ID" value="TMUE_2000006012.1"/>
    <property type="gene ID" value="WBGene00299409"/>
</dbReference>
<evidence type="ECO:0000259" key="9">
    <source>
        <dbReference type="PROSITE" id="PS50994"/>
    </source>
</evidence>
<dbReference type="Gene3D" id="3.10.10.10">
    <property type="entry name" value="HIV Type 1 Reverse Transcriptase, subunit A, domain 1"/>
    <property type="match status" value="2"/>
</dbReference>
<protein>
    <submittedName>
        <fullName evidence="11">Integrase catalytic domain-containing protein</fullName>
    </submittedName>
</protein>
<sequence length="991" mass="110100">MACLTTPEFATQVSAIRVELPMFDPDDAATWLLMCENLLIDAGVNQQSTMFRKVLAKLPPPQFRLVKHLALQRPLPNDCFDKLQACLKEQLDPTPAERFLKMESLPHCVGDRKPSDLYLELQALYPNDMDHEIIQETFLQRMPSTLGLLCRGWLKELSLRDVSIRADSYRRHQPDRSAAAVTELSSLEPSIGEEGGHTSVTAVRRSHQRPASVPSVPYSSAKRQTALSNRQTTQRASYFVDRWCRIHKRYGPEARTCLGRRFLVDSGSEVSILPPNATTGKTPAPTASRLRAANGRVYPFKFLVADVPMAILGADFLREQGLIPDLRAACLRDGRTFLSVHSSGPQSGTGAIVHVSVENRCPSNQADGTKFQDIRVDHTIETRGRPVYARSRRLRPDKLAAAKRELDELVSRGILVPSSSQWSSPIHLVSKDNGASFRMVGCYERLNAITVPDSKIDLARAYAQIKMNTADQAKTAITTPFGLFEYTRMPFGLKNAAQTFQRLMDTVNRRRAPHGSPRRLRAPSPSSSGSNCPGTVSAPFRTRSATYLISPPSSPGRLPTIHCAAAVAPLSQRSQATFQLDTRTRNRIPEGQVATHPGSDASLSSSSHPAVSGLSLGTHRLPLEEPDRHPGTVEYRRQRTVRPAVYRPQASDSCIHFNDRTIGQGTTPACLPELPQSAVRPNGEPCQIGWHNFRFPRAGKTAAEFSGNRQSDDESISPDRKQKSQGNGCTLTCGHVNGLHNLHHPGARATKRLVTDRFVWTGPLDYCRGYQYVFTIIDRYTRYPEAIPIVASTAVACARALLSWISRFGMCISITSDRGKQFTTYEPHQNGLVERMHRNMKASLMAVLQGDPNWADALPLVLMGMRASLKPDIGQFFDRNTEMPHSQFARNLQRVIAKLRPAQTEWHQPAAGRPVFISSSMRTATHVFVRIDAHRTPLRPPYQGPYKVLERGTKLFLLETEAGEADRGQANVDATTTRSGRQCRPPARFSE</sequence>
<dbReference type="SUPFAM" id="SSF50630">
    <property type="entry name" value="Acid proteases"/>
    <property type="match status" value="1"/>
</dbReference>
<dbReference type="FunFam" id="3.10.10.10:FF:000007">
    <property type="entry name" value="Retrovirus-related Pol polyprotein from transposon 17.6-like Protein"/>
    <property type="match status" value="1"/>
</dbReference>
<dbReference type="CDD" id="cd01647">
    <property type="entry name" value="RT_LTR"/>
    <property type="match status" value="1"/>
</dbReference>
<feature type="compositionally biased region" description="Basic residues" evidence="8">
    <location>
        <begin position="509"/>
        <end position="521"/>
    </location>
</feature>
<feature type="region of interest" description="Disordered" evidence="8">
    <location>
        <begin position="584"/>
        <end position="630"/>
    </location>
</feature>
<evidence type="ECO:0000256" key="6">
    <source>
        <dbReference type="ARBA" id="ARBA00022801"/>
    </source>
</evidence>
<keyword evidence="5" id="KW-0255">Endonuclease</keyword>
<evidence type="ECO:0000313" key="11">
    <source>
        <dbReference type="WBParaSite" id="TMUE_2000006012.1"/>
    </source>
</evidence>
<dbReference type="GO" id="GO:0003676">
    <property type="term" value="F:nucleic acid binding"/>
    <property type="evidence" value="ECO:0007669"/>
    <property type="project" value="InterPro"/>
</dbReference>
<dbReference type="AlphaFoldDB" id="A0A5S6QGN9"/>
<dbReference type="InterPro" id="IPR055469">
    <property type="entry name" value="DUF7041"/>
</dbReference>
<feature type="region of interest" description="Disordered" evidence="8">
    <location>
        <begin position="508"/>
        <end position="537"/>
    </location>
</feature>
<organism evidence="10 11">
    <name type="scientific">Trichuris muris</name>
    <name type="common">Mouse whipworm</name>
    <dbReference type="NCBI Taxonomy" id="70415"/>
    <lineage>
        <taxon>Eukaryota</taxon>
        <taxon>Metazoa</taxon>
        <taxon>Ecdysozoa</taxon>
        <taxon>Nematoda</taxon>
        <taxon>Enoplea</taxon>
        <taxon>Dorylaimia</taxon>
        <taxon>Trichinellida</taxon>
        <taxon>Trichuridae</taxon>
        <taxon>Trichuris</taxon>
    </lineage>
</organism>
<dbReference type="InterPro" id="IPR043128">
    <property type="entry name" value="Rev_trsase/Diguanyl_cyclase"/>
</dbReference>
<accession>A0A5S6QGN9</accession>
<dbReference type="Pfam" id="PF00665">
    <property type="entry name" value="rve"/>
    <property type="match status" value="1"/>
</dbReference>
<keyword evidence="4" id="KW-0540">Nuclease</keyword>
<dbReference type="PROSITE" id="PS50994">
    <property type="entry name" value="INTEGRASE"/>
    <property type="match status" value="1"/>
</dbReference>
<evidence type="ECO:0000256" key="4">
    <source>
        <dbReference type="ARBA" id="ARBA00022722"/>
    </source>
</evidence>
<keyword evidence="3" id="KW-0548">Nucleotidyltransferase</keyword>
<name>A0A5S6QGN9_TRIMR</name>
<dbReference type="GO" id="GO:0015074">
    <property type="term" value="P:DNA integration"/>
    <property type="evidence" value="ECO:0007669"/>
    <property type="project" value="InterPro"/>
</dbReference>
<feature type="compositionally biased region" description="Low complexity" evidence="8">
    <location>
        <begin position="210"/>
        <end position="221"/>
    </location>
</feature>
<feature type="region of interest" description="Disordered" evidence="8">
    <location>
        <begin position="966"/>
        <end position="991"/>
    </location>
</feature>
<evidence type="ECO:0000256" key="8">
    <source>
        <dbReference type="SAM" id="MobiDB-lite"/>
    </source>
</evidence>
<evidence type="ECO:0000313" key="10">
    <source>
        <dbReference type="Proteomes" id="UP000046395"/>
    </source>
</evidence>
<dbReference type="Gene3D" id="3.30.420.10">
    <property type="entry name" value="Ribonuclease H-like superfamily/Ribonuclease H"/>
    <property type="match status" value="1"/>
</dbReference>
<dbReference type="InterPro" id="IPR050951">
    <property type="entry name" value="Retrovirus_Pol_polyprotein"/>
</dbReference>
<keyword evidence="1" id="KW-0645">Protease</keyword>
<dbReference type="Pfam" id="PF23055">
    <property type="entry name" value="DUF7041"/>
    <property type="match status" value="1"/>
</dbReference>
<dbReference type="Proteomes" id="UP000046395">
    <property type="component" value="Unassembled WGS sequence"/>
</dbReference>
<dbReference type="SUPFAM" id="SSF53098">
    <property type="entry name" value="Ribonuclease H-like"/>
    <property type="match status" value="1"/>
</dbReference>
<dbReference type="Gene3D" id="3.30.70.270">
    <property type="match status" value="1"/>
</dbReference>
<keyword evidence="10" id="KW-1185">Reference proteome</keyword>
<dbReference type="PANTHER" id="PTHR37984:SF5">
    <property type="entry name" value="PROTEIN NYNRIN-LIKE"/>
    <property type="match status" value="1"/>
</dbReference>
<dbReference type="GO" id="GO:0003964">
    <property type="term" value="F:RNA-directed DNA polymerase activity"/>
    <property type="evidence" value="ECO:0007669"/>
    <property type="project" value="UniProtKB-KW"/>
</dbReference>
<dbReference type="SUPFAM" id="SSF56672">
    <property type="entry name" value="DNA/RNA polymerases"/>
    <property type="match status" value="1"/>
</dbReference>
<feature type="domain" description="Integrase catalytic" evidence="9">
    <location>
        <begin position="741"/>
        <end position="922"/>
    </location>
</feature>
<evidence type="ECO:0000256" key="3">
    <source>
        <dbReference type="ARBA" id="ARBA00022695"/>
    </source>
</evidence>
<evidence type="ECO:0000256" key="1">
    <source>
        <dbReference type="ARBA" id="ARBA00022670"/>
    </source>
</evidence>
<keyword evidence="2" id="KW-0808">Transferase</keyword>
<dbReference type="Pfam" id="PF00078">
    <property type="entry name" value="RVT_1"/>
    <property type="match status" value="1"/>
</dbReference>
<evidence type="ECO:0000256" key="7">
    <source>
        <dbReference type="ARBA" id="ARBA00022918"/>
    </source>
</evidence>
<dbReference type="InterPro" id="IPR000477">
    <property type="entry name" value="RT_dom"/>
</dbReference>
<dbReference type="GO" id="GO:0004519">
    <property type="term" value="F:endonuclease activity"/>
    <property type="evidence" value="ECO:0007669"/>
    <property type="project" value="UniProtKB-KW"/>
</dbReference>
<feature type="compositionally biased region" description="Basic and acidic residues" evidence="8">
    <location>
        <begin position="621"/>
        <end position="630"/>
    </location>
</feature>
<dbReference type="InterPro" id="IPR036397">
    <property type="entry name" value="RNaseH_sf"/>
</dbReference>
<dbReference type="PANTHER" id="PTHR37984">
    <property type="entry name" value="PROTEIN CBG26694"/>
    <property type="match status" value="1"/>
</dbReference>
<feature type="region of interest" description="Disordered" evidence="8">
    <location>
        <begin position="703"/>
        <end position="727"/>
    </location>
</feature>
<proteinExistence type="predicted"/>
<evidence type="ECO:0000256" key="2">
    <source>
        <dbReference type="ARBA" id="ARBA00022679"/>
    </source>
</evidence>
<dbReference type="GO" id="GO:0042575">
    <property type="term" value="C:DNA polymerase complex"/>
    <property type="evidence" value="ECO:0007669"/>
    <property type="project" value="UniProtKB-ARBA"/>
</dbReference>
<feature type="region of interest" description="Disordered" evidence="8">
    <location>
        <begin position="202"/>
        <end position="227"/>
    </location>
</feature>